<proteinExistence type="predicted"/>
<evidence type="ECO:0000313" key="3">
    <source>
        <dbReference type="EMBL" id="KAK8952515.1"/>
    </source>
</evidence>
<dbReference type="AlphaFoldDB" id="A0AAP0BXQ2"/>
<protein>
    <recommendedName>
        <fullName evidence="2">Inhibitor I9 domain-containing protein</fullName>
    </recommendedName>
</protein>
<dbReference type="EMBL" id="JBBWWQ010000003">
    <property type="protein sequence ID" value="KAK8952515.1"/>
    <property type="molecule type" value="Genomic_DNA"/>
</dbReference>
<dbReference type="PANTHER" id="PTHR48222">
    <property type="entry name" value="PROTEINASE INHIBITOR, PROPEPTIDE"/>
    <property type="match status" value="1"/>
</dbReference>
<evidence type="ECO:0000256" key="1">
    <source>
        <dbReference type="SAM" id="SignalP"/>
    </source>
</evidence>
<gene>
    <name evidence="3" type="ORF">KSP39_PZI003559</name>
</gene>
<keyword evidence="4" id="KW-1185">Reference proteome</keyword>
<dbReference type="InterPro" id="IPR010259">
    <property type="entry name" value="S8pro/Inhibitor_I9"/>
</dbReference>
<reference evidence="3 4" key="1">
    <citation type="journal article" date="2022" name="Nat. Plants">
        <title>Genomes of leafy and leafless Platanthera orchids illuminate the evolution of mycoheterotrophy.</title>
        <authorList>
            <person name="Li M.H."/>
            <person name="Liu K.W."/>
            <person name="Li Z."/>
            <person name="Lu H.C."/>
            <person name="Ye Q.L."/>
            <person name="Zhang D."/>
            <person name="Wang J.Y."/>
            <person name="Li Y.F."/>
            <person name="Zhong Z.M."/>
            <person name="Liu X."/>
            <person name="Yu X."/>
            <person name="Liu D.K."/>
            <person name="Tu X.D."/>
            <person name="Liu B."/>
            <person name="Hao Y."/>
            <person name="Liao X.Y."/>
            <person name="Jiang Y.T."/>
            <person name="Sun W.H."/>
            <person name="Chen J."/>
            <person name="Chen Y.Q."/>
            <person name="Ai Y."/>
            <person name="Zhai J.W."/>
            <person name="Wu S.S."/>
            <person name="Zhou Z."/>
            <person name="Hsiao Y.Y."/>
            <person name="Wu W.L."/>
            <person name="Chen Y.Y."/>
            <person name="Lin Y.F."/>
            <person name="Hsu J.L."/>
            <person name="Li C.Y."/>
            <person name="Wang Z.W."/>
            <person name="Zhao X."/>
            <person name="Zhong W.Y."/>
            <person name="Ma X.K."/>
            <person name="Ma L."/>
            <person name="Huang J."/>
            <person name="Chen G.Z."/>
            <person name="Huang M.Z."/>
            <person name="Huang L."/>
            <person name="Peng D.H."/>
            <person name="Luo Y.B."/>
            <person name="Zou S.Q."/>
            <person name="Chen S.P."/>
            <person name="Lan S."/>
            <person name="Tsai W.C."/>
            <person name="Van de Peer Y."/>
            <person name="Liu Z.J."/>
        </authorList>
    </citation>
    <scope>NUCLEOTIDE SEQUENCE [LARGE SCALE GENOMIC DNA]</scope>
    <source>
        <strain evidence="3">Lor287</strain>
    </source>
</reference>
<dbReference type="Pfam" id="PF05922">
    <property type="entry name" value="Inhibitor_I9"/>
    <property type="match status" value="1"/>
</dbReference>
<feature type="domain" description="Inhibitor I9" evidence="2">
    <location>
        <begin position="47"/>
        <end position="107"/>
    </location>
</feature>
<name>A0AAP0BXQ2_9ASPA</name>
<evidence type="ECO:0000313" key="4">
    <source>
        <dbReference type="Proteomes" id="UP001418222"/>
    </source>
</evidence>
<dbReference type="Proteomes" id="UP001418222">
    <property type="component" value="Unassembled WGS sequence"/>
</dbReference>
<accession>A0AAP0BXQ2</accession>
<feature type="chain" id="PRO_5042824016" description="Inhibitor I9 domain-containing protein" evidence="1">
    <location>
        <begin position="26"/>
        <end position="112"/>
    </location>
</feature>
<comment type="caution">
    <text evidence="3">The sequence shown here is derived from an EMBL/GenBank/DDBJ whole genome shotgun (WGS) entry which is preliminary data.</text>
</comment>
<dbReference type="InterPro" id="IPR037045">
    <property type="entry name" value="S8pro/Inhibitor_I9_sf"/>
</dbReference>
<feature type="signal peptide" evidence="1">
    <location>
        <begin position="1"/>
        <end position="25"/>
    </location>
</feature>
<dbReference type="PANTHER" id="PTHR48222:SF4">
    <property type="entry name" value="PROTEINASE INHIBITOR, PROPEPTIDE"/>
    <property type="match status" value="1"/>
</dbReference>
<keyword evidence="1" id="KW-0732">Signal</keyword>
<organism evidence="3 4">
    <name type="scientific">Platanthera zijinensis</name>
    <dbReference type="NCBI Taxonomy" id="2320716"/>
    <lineage>
        <taxon>Eukaryota</taxon>
        <taxon>Viridiplantae</taxon>
        <taxon>Streptophyta</taxon>
        <taxon>Embryophyta</taxon>
        <taxon>Tracheophyta</taxon>
        <taxon>Spermatophyta</taxon>
        <taxon>Magnoliopsida</taxon>
        <taxon>Liliopsida</taxon>
        <taxon>Asparagales</taxon>
        <taxon>Orchidaceae</taxon>
        <taxon>Orchidoideae</taxon>
        <taxon>Orchideae</taxon>
        <taxon>Orchidinae</taxon>
        <taxon>Platanthera</taxon>
    </lineage>
</organism>
<sequence>METSKVLLLSLFLLFSASPCPSVLAEKVLSSADSAAKPAFENSNSAVYIVFLNPSNVVETESMHIETLSSILGGQESAKKAMIYSYKNTVHGFAARLTPEQAAELASTFICV</sequence>
<dbReference type="Gene3D" id="3.30.70.80">
    <property type="entry name" value="Peptidase S8 propeptide/proteinase inhibitor I9"/>
    <property type="match status" value="1"/>
</dbReference>
<evidence type="ECO:0000259" key="2">
    <source>
        <dbReference type="Pfam" id="PF05922"/>
    </source>
</evidence>